<feature type="region of interest" description="Disordered" evidence="1">
    <location>
        <begin position="40"/>
        <end position="61"/>
    </location>
</feature>
<evidence type="ECO:0000313" key="2">
    <source>
        <dbReference type="EMBL" id="JAH57898.1"/>
    </source>
</evidence>
<organism evidence="2">
    <name type="scientific">Anguilla anguilla</name>
    <name type="common">European freshwater eel</name>
    <name type="synonym">Muraena anguilla</name>
    <dbReference type="NCBI Taxonomy" id="7936"/>
    <lineage>
        <taxon>Eukaryota</taxon>
        <taxon>Metazoa</taxon>
        <taxon>Chordata</taxon>
        <taxon>Craniata</taxon>
        <taxon>Vertebrata</taxon>
        <taxon>Euteleostomi</taxon>
        <taxon>Actinopterygii</taxon>
        <taxon>Neopterygii</taxon>
        <taxon>Teleostei</taxon>
        <taxon>Anguilliformes</taxon>
        <taxon>Anguillidae</taxon>
        <taxon>Anguilla</taxon>
    </lineage>
</organism>
<proteinExistence type="predicted"/>
<reference evidence="2" key="1">
    <citation type="submission" date="2014-11" db="EMBL/GenBank/DDBJ databases">
        <authorList>
            <person name="Amaro Gonzalez C."/>
        </authorList>
    </citation>
    <scope>NUCLEOTIDE SEQUENCE</scope>
</reference>
<dbReference type="AlphaFoldDB" id="A0A0E9TYV5"/>
<accession>A0A0E9TYV5</accession>
<dbReference type="EMBL" id="GBXM01050679">
    <property type="protein sequence ID" value="JAH57898.1"/>
    <property type="molecule type" value="Transcribed_RNA"/>
</dbReference>
<name>A0A0E9TYV5_ANGAN</name>
<evidence type="ECO:0000256" key="1">
    <source>
        <dbReference type="SAM" id="MobiDB-lite"/>
    </source>
</evidence>
<protein>
    <submittedName>
        <fullName evidence="2">Uncharacterized protein</fullName>
    </submittedName>
</protein>
<reference evidence="2" key="2">
    <citation type="journal article" date="2015" name="Fish Shellfish Immunol.">
        <title>Early steps in the European eel (Anguilla anguilla)-Vibrio vulnificus interaction in the gills: Role of the RtxA13 toxin.</title>
        <authorList>
            <person name="Callol A."/>
            <person name="Pajuelo D."/>
            <person name="Ebbesson L."/>
            <person name="Teles M."/>
            <person name="MacKenzie S."/>
            <person name="Amaro C."/>
        </authorList>
    </citation>
    <scope>NUCLEOTIDE SEQUENCE</scope>
</reference>
<sequence>MSAAVLATVPEVWSEHLPSSMQSETVQLAGVIADMKMPKPAVPTQKKGRLADLLRRPTAQS</sequence>